<dbReference type="PANTHER" id="PTHR34580:SF9">
    <property type="entry name" value="SLL5097 PROTEIN"/>
    <property type="match status" value="1"/>
</dbReference>
<dbReference type="EMBL" id="JACCCY010000003">
    <property type="protein sequence ID" value="NYI50216.1"/>
    <property type="molecule type" value="Genomic_DNA"/>
</dbReference>
<comment type="caution">
    <text evidence="2">The sequence shown here is derived from an EMBL/GenBank/DDBJ whole genome shotgun (WGS) entry which is preliminary data.</text>
</comment>
<dbReference type="AlphaFoldDB" id="A0A8E2A7A5"/>
<dbReference type="Pfam" id="PF13280">
    <property type="entry name" value="WYL"/>
    <property type="match status" value="1"/>
</dbReference>
<evidence type="ECO:0000259" key="1">
    <source>
        <dbReference type="Pfam" id="PF13280"/>
    </source>
</evidence>
<feature type="domain" description="WYL" evidence="1">
    <location>
        <begin position="110"/>
        <end position="175"/>
    </location>
</feature>
<dbReference type="RefSeq" id="WP_246303398.1">
    <property type="nucleotide sequence ID" value="NZ_JACCCY010000003.1"/>
</dbReference>
<proteinExistence type="predicted"/>
<dbReference type="InterPro" id="IPR026881">
    <property type="entry name" value="WYL_dom"/>
</dbReference>
<organism evidence="2 3">
    <name type="scientific">Macellibacteroides fermentans</name>
    <dbReference type="NCBI Taxonomy" id="879969"/>
    <lineage>
        <taxon>Bacteria</taxon>
        <taxon>Pseudomonadati</taxon>
        <taxon>Bacteroidota</taxon>
        <taxon>Bacteroidia</taxon>
        <taxon>Bacteroidales</taxon>
        <taxon>Porphyromonadaceae</taxon>
        <taxon>Macellibacteroides</taxon>
    </lineage>
</organism>
<accession>A0A8E2A7A5</accession>
<keyword evidence="2" id="KW-0238">DNA-binding</keyword>
<dbReference type="GO" id="GO:0003677">
    <property type="term" value="F:DNA binding"/>
    <property type="evidence" value="ECO:0007669"/>
    <property type="project" value="UniProtKB-KW"/>
</dbReference>
<reference evidence="2 3" key="1">
    <citation type="submission" date="2020-07" db="EMBL/GenBank/DDBJ databases">
        <title>Genomic Encyclopedia of Type Strains, Phase IV (KMG-IV): sequencing the most valuable type-strain genomes for metagenomic binning, comparative biology and taxonomic classification.</title>
        <authorList>
            <person name="Goeker M."/>
        </authorList>
    </citation>
    <scope>NUCLEOTIDE SEQUENCE [LARGE SCALE GENOMIC DNA]</scope>
    <source>
        <strain evidence="2 3">DSM 23697</strain>
    </source>
</reference>
<keyword evidence="3" id="KW-1185">Reference proteome</keyword>
<dbReference type="PANTHER" id="PTHR34580">
    <property type="match status" value="1"/>
</dbReference>
<evidence type="ECO:0000313" key="3">
    <source>
        <dbReference type="Proteomes" id="UP000574332"/>
    </source>
</evidence>
<dbReference type="Proteomes" id="UP000574332">
    <property type="component" value="Unassembled WGS sequence"/>
</dbReference>
<name>A0A8E2A7A5_9PORP</name>
<dbReference type="InterPro" id="IPR051534">
    <property type="entry name" value="CBASS_pafABC_assoc_protein"/>
</dbReference>
<protein>
    <submittedName>
        <fullName evidence="2">Putative DNA-binding transcriptional regulator YafY</fullName>
    </submittedName>
</protein>
<dbReference type="PROSITE" id="PS52050">
    <property type="entry name" value="WYL"/>
    <property type="match status" value="1"/>
</dbReference>
<evidence type="ECO:0000313" key="2">
    <source>
        <dbReference type="EMBL" id="NYI50216.1"/>
    </source>
</evidence>
<gene>
    <name evidence="2" type="ORF">F5613_002346</name>
</gene>
<sequence>MWLIDTLSTSPLTFSDIQKKWLYASANEDGDPLFERTFNRYRREAESLMYVDIKCDKSDGNLYKIVRPEGFKNNDLQEWLLSAFRIANLAERVQNREDVMIEQAPPGASHLQIVMDAIDRGQMLSFTYKSHYKDARKIEFFPAFVRLFEQRWYVIGDLCDNNNAITCALERMSEICIVDDKPRLLKGVAHSQSPEQYFEHCFGIIRQHEPIAIRFRAFWPQDSYLRDVPLHASQVEILHTDKYTDFEIFVRPTYDLKQKFLWCRDKLAVLSPESFRKDMINIIKATLMNYETGDNHSIDE</sequence>